<keyword evidence="5" id="KW-0333">Golgi apparatus</keyword>
<keyword evidence="4" id="KW-0254">Endocytosis</keyword>
<reference evidence="10 11" key="1">
    <citation type="journal article" date="2023" name="Plants (Basel)">
        <title>Bridging the Gap: Combining Genomics and Transcriptomics Approaches to Understand Stylosanthes scabra, an Orphan Legume from the Brazilian Caatinga.</title>
        <authorList>
            <person name="Ferreira-Neto J.R.C."/>
            <person name="da Silva M.D."/>
            <person name="Binneck E."/>
            <person name="de Melo N.F."/>
            <person name="da Silva R.H."/>
            <person name="de Melo A.L.T.M."/>
            <person name="Pandolfi V."/>
            <person name="Bustamante F.O."/>
            <person name="Brasileiro-Vidal A.C."/>
            <person name="Benko-Iseppon A.M."/>
        </authorList>
    </citation>
    <scope>NUCLEOTIDE SEQUENCE [LARGE SCALE GENOMIC DNA]</scope>
    <source>
        <tissue evidence="10">Leaves</tissue>
    </source>
</reference>
<evidence type="ECO:0000259" key="9">
    <source>
        <dbReference type="PROSITE" id="PS50942"/>
    </source>
</evidence>
<dbReference type="CDD" id="cd16987">
    <property type="entry name" value="ANTH_N_AP180_plant"/>
    <property type="match status" value="1"/>
</dbReference>
<evidence type="ECO:0000256" key="2">
    <source>
        <dbReference type="ARBA" id="ARBA00004555"/>
    </source>
</evidence>
<dbReference type="InterPro" id="IPR011417">
    <property type="entry name" value="ANTH_dom"/>
</dbReference>
<dbReference type="PROSITE" id="PS50942">
    <property type="entry name" value="ENTH"/>
    <property type="match status" value="1"/>
</dbReference>
<dbReference type="PANTHER" id="PTHR22951:SF24">
    <property type="entry name" value="ENTH DOMAIN-CONTAINING PROTEIN"/>
    <property type="match status" value="1"/>
</dbReference>
<evidence type="ECO:0000256" key="3">
    <source>
        <dbReference type="ARBA" id="ARBA00004600"/>
    </source>
</evidence>
<dbReference type="EMBL" id="JASCZI010120950">
    <property type="protein sequence ID" value="MED6158107.1"/>
    <property type="molecule type" value="Genomic_DNA"/>
</dbReference>
<evidence type="ECO:0000313" key="10">
    <source>
        <dbReference type="EMBL" id="MED6158107.1"/>
    </source>
</evidence>
<dbReference type="Gene3D" id="1.25.40.90">
    <property type="match status" value="1"/>
</dbReference>
<evidence type="ECO:0000256" key="4">
    <source>
        <dbReference type="ARBA" id="ARBA00022583"/>
    </source>
</evidence>
<dbReference type="InterPro" id="IPR013809">
    <property type="entry name" value="ENTH"/>
</dbReference>
<protein>
    <recommendedName>
        <fullName evidence="9">ENTH domain-containing protein</fullName>
    </recommendedName>
</protein>
<keyword evidence="7" id="KW-0168">Coated pit</keyword>
<keyword evidence="11" id="KW-1185">Reference proteome</keyword>
<comment type="caution">
    <text evidence="10">The sequence shown here is derived from an EMBL/GenBank/DDBJ whole genome shotgun (WGS) entry which is preliminary data.</text>
</comment>
<organism evidence="10 11">
    <name type="scientific">Stylosanthes scabra</name>
    <dbReference type="NCBI Taxonomy" id="79078"/>
    <lineage>
        <taxon>Eukaryota</taxon>
        <taxon>Viridiplantae</taxon>
        <taxon>Streptophyta</taxon>
        <taxon>Embryophyta</taxon>
        <taxon>Tracheophyta</taxon>
        <taxon>Spermatophyta</taxon>
        <taxon>Magnoliopsida</taxon>
        <taxon>eudicotyledons</taxon>
        <taxon>Gunneridae</taxon>
        <taxon>Pentapetalae</taxon>
        <taxon>rosids</taxon>
        <taxon>fabids</taxon>
        <taxon>Fabales</taxon>
        <taxon>Fabaceae</taxon>
        <taxon>Papilionoideae</taxon>
        <taxon>50 kb inversion clade</taxon>
        <taxon>dalbergioids sensu lato</taxon>
        <taxon>Dalbergieae</taxon>
        <taxon>Pterocarpus clade</taxon>
        <taxon>Stylosanthes</taxon>
    </lineage>
</organism>
<evidence type="ECO:0000256" key="8">
    <source>
        <dbReference type="ARBA" id="ARBA00023329"/>
    </source>
</evidence>
<sequence>MAQQKNKLIRNLAHNLKDKASVIVATLSIKRHVSSVRVRVLRATTHALSAPPSEDRIAAVLAVASSDNNSYLLPRACIDTLMERLHRTGSATVALKCLFTLHNVVVKGPFTLKDQLAYYPSYGGHNFLNLSTFRDDSDFEWLQLSDWVRWYARLIEQSLTVSRILGYYLRYSSSSSSNTIQDSKSLIVGKSIADLLYKMGALVAFLEQISKVPESLELQKKELVYEVVKLVGEDYRSVQREVVMRLEEMEGRMENLDVGEVNELVGYLKRIEACKEKIVMLFVNKGRKGGFWNLVREMKEKGLKMKGEIEGKWLTVVVASNAAAAADSTRFINTNPFLEPGQTSPVPLTTFAFATVR</sequence>
<name>A0ABU6UA44_9FABA</name>
<keyword evidence="6" id="KW-0472">Membrane</keyword>
<accession>A0ABU6UA44</accession>
<dbReference type="InterPro" id="IPR048050">
    <property type="entry name" value="ANTH_N_plant"/>
</dbReference>
<evidence type="ECO:0000256" key="6">
    <source>
        <dbReference type="ARBA" id="ARBA00023136"/>
    </source>
</evidence>
<feature type="domain" description="ENTH" evidence="9">
    <location>
        <begin position="28"/>
        <end position="169"/>
    </location>
</feature>
<evidence type="ECO:0000313" key="11">
    <source>
        <dbReference type="Proteomes" id="UP001341840"/>
    </source>
</evidence>
<proteinExistence type="predicted"/>
<dbReference type="InterPro" id="IPR045192">
    <property type="entry name" value="AP180-like"/>
</dbReference>
<evidence type="ECO:0000256" key="1">
    <source>
        <dbReference type="ARBA" id="ARBA00004132"/>
    </source>
</evidence>
<dbReference type="Proteomes" id="UP001341840">
    <property type="component" value="Unassembled WGS sequence"/>
</dbReference>
<evidence type="ECO:0000256" key="7">
    <source>
        <dbReference type="ARBA" id="ARBA00023176"/>
    </source>
</evidence>
<dbReference type="SUPFAM" id="SSF48464">
    <property type="entry name" value="ENTH/VHS domain"/>
    <property type="match status" value="1"/>
</dbReference>
<evidence type="ECO:0000256" key="5">
    <source>
        <dbReference type="ARBA" id="ARBA00023034"/>
    </source>
</evidence>
<gene>
    <name evidence="10" type="ORF">PIB30_029675</name>
</gene>
<comment type="subcellular location">
    <subcellularLocation>
        <location evidence="1">Cytoplasmic vesicle</location>
        <location evidence="1">Clathrin-coated vesicle</location>
    </subcellularLocation>
    <subcellularLocation>
        <location evidence="2">Golgi apparatus</location>
    </subcellularLocation>
    <subcellularLocation>
        <location evidence="3">Membrane</location>
        <location evidence="3">Clathrin-coated pit</location>
    </subcellularLocation>
</comment>
<dbReference type="SMART" id="SM00273">
    <property type="entry name" value="ENTH"/>
    <property type="match status" value="1"/>
</dbReference>
<dbReference type="InterPro" id="IPR008942">
    <property type="entry name" value="ENTH_VHS"/>
</dbReference>
<keyword evidence="8" id="KW-0968">Cytoplasmic vesicle</keyword>
<dbReference type="Pfam" id="PF07651">
    <property type="entry name" value="ANTH"/>
    <property type="match status" value="1"/>
</dbReference>
<dbReference type="PANTHER" id="PTHR22951">
    <property type="entry name" value="CLATHRIN ASSEMBLY PROTEIN"/>
    <property type="match status" value="1"/>
</dbReference>